<keyword evidence="2" id="KW-1185">Reference proteome</keyword>
<protein>
    <recommendedName>
        <fullName evidence="3">HNH nuclease domain-containing protein</fullName>
    </recommendedName>
</protein>
<dbReference type="Proteomes" id="UP001149954">
    <property type="component" value="Unassembled WGS sequence"/>
</dbReference>
<comment type="caution">
    <text evidence="1">The sequence shown here is derived from an EMBL/GenBank/DDBJ whole genome shotgun (WGS) entry which is preliminary data.</text>
</comment>
<dbReference type="AlphaFoldDB" id="A0A9W9XPS3"/>
<reference evidence="1" key="2">
    <citation type="journal article" date="2023" name="IMA Fungus">
        <title>Comparative genomic study of the Penicillium genus elucidates a diverse pangenome and 15 lateral gene transfer events.</title>
        <authorList>
            <person name="Petersen C."/>
            <person name="Sorensen T."/>
            <person name="Nielsen M.R."/>
            <person name="Sondergaard T.E."/>
            <person name="Sorensen J.L."/>
            <person name="Fitzpatrick D.A."/>
            <person name="Frisvad J.C."/>
            <person name="Nielsen K.L."/>
        </authorList>
    </citation>
    <scope>NUCLEOTIDE SEQUENCE</scope>
    <source>
        <strain evidence="1">IBT 29495</strain>
    </source>
</reference>
<sequence>MFRPKIHPRTLAVMLQDRQRALLAKDKREPQTSRSISDFLELKIRDYKIDLDYIQCAHEGLLRALDANALTGPEYVTALQPFMKSARSASQELKTFSRQRKILEEHFEEQAIVKRQRQGEPDVEILERAYIETILPKVMSATAKLPKNKTIVGSQFNTCNFKRNVNKYYGIPEKAGLCHLMGNWDLADIKAAHLVPKSLSGDEIAYLFGVEMLELSNPSNGNYSLRTDPNWSWY</sequence>
<dbReference type="OrthoDB" id="5386595at2759"/>
<evidence type="ECO:0000313" key="2">
    <source>
        <dbReference type="Proteomes" id="UP001149954"/>
    </source>
</evidence>
<gene>
    <name evidence="1" type="ORF">N7463_008883</name>
</gene>
<proteinExistence type="predicted"/>
<accession>A0A9W9XPS3</accession>
<organism evidence="1 2">
    <name type="scientific">Penicillium fimorum</name>
    <dbReference type="NCBI Taxonomy" id="1882269"/>
    <lineage>
        <taxon>Eukaryota</taxon>
        <taxon>Fungi</taxon>
        <taxon>Dikarya</taxon>
        <taxon>Ascomycota</taxon>
        <taxon>Pezizomycotina</taxon>
        <taxon>Eurotiomycetes</taxon>
        <taxon>Eurotiomycetidae</taxon>
        <taxon>Eurotiales</taxon>
        <taxon>Aspergillaceae</taxon>
        <taxon>Penicillium</taxon>
    </lineage>
</organism>
<evidence type="ECO:0000313" key="1">
    <source>
        <dbReference type="EMBL" id="KAJ5496896.1"/>
    </source>
</evidence>
<reference evidence="1" key="1">
    <citation type="submission" date="2022-12" db="EMBL/GenBank/DDBJ databases">
        <authorList>
            <person name="Petersen C."/>
        </authorList>
    </citation>
    <scope>NUCLEOTIDE SEQUENCE</scope>
    <source>
        <strain evidence="1">IBT 29495</strain>
    </source>
</reference>
<name>A0A9W9XPS3_9EURO</name>
<evidence type="ECO:0008006" key="3">
    <source>
        <dbReference type="Google" id="ProtNLM"/>
    </source>
</evidence>
<dbReference type="EMBL" id="JAPWDS010000005">
    <property type="protein sequence ID" value="KAJ5496896.1"/>
    <property type="molecule type" value="Genomic_DNA"/>
</dbReference>